<dbReference type="GO" id="GO:0000287">
    <property type="term" value="F:magnesium ion binding"/>
    <property type="evidence" value="ECO:0007669"/>
    <property type="project" value="UniProtKB-ARBA"/>
</dbReference>
<dbReference type="Pfam" id="PF02746">
    <property type="entry name" value="MR_MLE_N"/>
    <property type="match status" value="1"/>
</dbReference>
<dbReference type="InterPro" id="IPR013342">
    <property type="entry name" value="Mandelate_racemase_C"/>
</dbReference>
<gene>
    <name evidence="2" type="ORF">FB458_2328</name>
</gene>
<dbReference type="Proteomes" id="UP000317893">
    <property type="component" value="Unassembled WGS sequence"/>
</dbReference>
<dbReference type="GO" id="GO:0016052">
    <property type="term" value="P:carbohydrate catabolic process"/>
    <property type="evidence" value="ECO:0007669"/>
    <property type="project" value="UniProtKB-ARBA"/>
</dbReference>
<dbReference type="GO" id="GO:0016836">
    <property type="term" value="F:hydro-lyase activity"/>
    <property type="evidence" value="ECO:0007669"/>
    <property type="project" value="UniProtKB-ARBA"/>
</dbReference>
<comment type="caution">
    <text evidence="2">The sequence shown here is derived from an EMBL/GenBank/DDBJ whole genome shotgun (WGS) entry which is preliminary data.</text>
</comment>
<organism evidence="2 3">
    <name type="scientific">Lapillicoccus jejuensis</name>
    <dbReference type="NCBI Taxonomy" id="402171"/>
    <lineage>
        <taxon>Bacteria</taxon>
        <taxon>Bacillati</taxon>
        <taxon>Actinomycetota</taxon>
        <taxon>Actinomycetes</taxon>
        <taxon>Micrococcales</taxon>
        <taxon>Intrasporangiaceae</taxon>
        <taxon>Lapillicoccus</taxon>
    </lineage>
</organism>
<reference evidence="2 3" key="1">
    <citation type="submission" date="2019-06" db="EMBL/GenBank/DDBJ databases">
        <title>Sequencing the genomes of 1000 actinobacteria strains.</title>
        <authorList>
            <person name="Klenk H.-P."/>
        </authorList>
    </citation>
    <scope>NUCLEOTIDE SEQUENCE [LARGE SCALE GENOMIC DNA]</scope>
    <source>
        <strain evidence="2 3">DSM 18607</strain>
    </source>
</reference>
<dbReference type="Gene3D" id="3.20.20.120">
    <property type="entry name" value="Enolase-like C-terminal domain"/>
    <property type="match status" value="1"/>
</dbReference>
<name>A0A542E1K0_9MICO</name>
<accession>A0A542E1K0</accession>
<dbReference type="OrthoDB" id="9802699at2"/>
<sequence>MTALGTTRARHGSRTITDVDVVVCSPGRNYVTLRLGTTDGLVGWGDATLNGRELAVASYLRDHVAPLLLGKDASRIGDLWQYLYRGPYWRRGPVTMASISAVDQALWDLQGKAAGMPVFQLLGGRARERLMTYPHATGHSVEDAVASVAGRLEEGYAAVRVQASVPGLPSTYGVHVGDEAYEPAHTDLPDEEAWSTPLYLDFVPRLMKRVRDELGFGFALLHDGHHRLSPTEATWLGRELEPQRLFWLEDVTPAEDQRAFAPIKAGTTTPLAVGEVFNSIWDCQELISNRWIDYIRCATTHTGGITHMRRILDLADLHGVRSGCHGPSDVSPIGMAANVHLDVAIPNFGVQEFMGYPDAAAEVFTTSYRLVDGHLEVDDDVPGLGVEVDLEAAERYPYVRRYLPVNRRLDGSMHDW</sequence>
<proteinExistence type="predicted"/>
<dbReference type="NCBIfam" id="NF043051">
    <property type="entry name" value="ManoateDhtManD"/>
    <property type="match status" value="1"/>
</dbReference>
<dbReference type="SUPFAM" id="SSF51604">
    <property type="entry name" value="Enolase C-terminal domain-like"/>
    <property type="match status" value="1"/>
</dbReference>
<dbReference type="NCBIfam" id="NF011654">
    <property type="entry name" value="PRK15072.1"/>
    <property type="match status" value="1"/>
</dbReference>
<dbReference type="AlphaFoldDB" id="A0A542E1K0"/>
<dbReference type="Pfam" id="PF13378">
    <property type="entry name" value="MR_MLE_C"/>
    <property type="match status" value="1"/>
</dbReference>
<evidence type="ECO:0000313" key="2">
    <source>
        <dbReference type="EMBL" id="TQJ09220.1"/>
    </source>
</evidence>
<dbReference type="InterPro" id="IPR034589">
    <property type="entry name" value="D-mannonate_dehydratase-like"/>
</dbReference>
<dbReference type="InterPro" id="IPR036849">
    <property type="entry name" value="Enolase-like_C_sf"/>
</dbReference>
<dbReference type="Gene3D" id="3.30.390.10">
    <property type="entry name" value="Enolase-like, N-terminal domain"/>
    <property type="match status" value="1"/>
</dbReference>
<keyword evidence="3" id="KW-1185">Reference proteome</keyword>
<feature type="domain" description="Mandelate racemase/muconate lactonizing enzyme C-terminal" evidence="1">
    <location>
        <begin position="141"/>
        <end position="270"/>
    </location>
</feature>
<dbReference type="InterPro" id="IPR029065">
    <property type="entry name" value="Enolase_C-like"/>
</dbReference>
<protein>
    <submittedName>
        <fullName evidence="2">D-mannonate dehydratase</fullName>
    </submittedName>
</protein>
<dbReference type="SFLD" id="SFLDG00033">
    <property type="entry name" value="mannonate_dehydratase"/>
    <property type="match status" value="1"/>
</dbReference>
<dbReference type="SUPFAM" id="SSF54826">
    <property type="entry name" value="Enolase N-terminal domain-like"/>
    <property type="match status" value="1"/>
</dbReference>
<dbReference type="SFLD" id="SFLDS00001">
    <property type="entry name" value="Enolase"/>
    <property type="match status" value="1"/>
</dbReference>
<dbReference type="InterPro" id="IPR029017">
    <property type="entry name" value="Enolase-like_N"/>
</dbReference>
<dbReference type="InterPro" id="IPR013341">
    <property type="entry name" value="Mandelate_racemase_N_dom"/>
</dbReference>
<dbReference type="InterPro" id="IPR034593">
    <property type="entry name" value="DgoD-like"/>
</dbReference>
<dbReference type="RefSeq" id="WP_141848626.1">
    <property type="nucleotide sequence ID" value="NZ_BAAAPR010000014.1"/>
</dbReference>
<dbReference type="SMART" id="SM00922">
    <property type="entry name" value="MR_MLE"/>
    <property type="match status" value="1"/>
</dbReference>
<dbReference type="PANTHER" id="PTHR48080:SF6">
    <property type="entry name" value="STARVATION-SENSING PROTEIN RSPA"/>
    <property type="match status" value="1"/>
</dbReference>
<dbReference type="EMBL" id="VFMN01000001">
    <property type="protein sequence ID" value="TQJ09220.1"/>
    <property type="molecule type" value="Genomic_DNA"/>
</dbReference>
<evidence type="ECO:0000313" key="3">
    <source>
        <dbReference type="Proteomes" id="UP000317893"/>
    </source>
</evidence>
<evidence type="ECO:0000259" key="1">
    <source>
        <dbReference type="SMART" id="SM00922"/>
    </source>
</evidence>
<dbReference type="PANTHER" id="PTHR48080">
    <property type="entry name" value="D-GALACTONATE DEHYDRATASE-RELATED"/>
    <property type="match status" value="1"/>
</dbReference>